<keyword evidence="5" id="KW-1185">Reference proteome</keyword>
<proteinExistence type="predicted"/>
<dbReference type="AlphaFoldDB" id="A0A0P6WZN9"/>
<protein>
    <submittedName>
        <fullName evidence="4">Uncharacterized protein</fullName>
    </submittedName>
</protein>
<dbReference type="RefSeq" id="WP_062158971.1">
    <property type="nucleotide sequence ID" value="NZ_LGHJ01000024.1"/>
</dbReference>
<comment type="caution">
    <text evidence="4">The sequence shown here is derived from an EMBL/GenBank/DDBJ whole genome shotgun (WGS) entry which is preliminary data.</text>
</comment>
<evidence type="ECO:0000313" key="4">
    <source>
        <dbReference type="EMBL" id="KPL72309.1"/>
    </source>
</evidence>
<feature type="compositionally biased region" description="Pro residues" evidence="2">
    <location>
        <begin position="37"/>
        <end position="54"/>
    </location>
</feature>
<evidence type="ECO:0000313" key="5">
    <source>
        <dbReference type="Proteomes" id="UP000050514"/>
    </source>
</evidence>
<feature type="signal peptide" evidence="3">
    <location>
        <begin position="1"/>
        <end position="22"/>
    </location>
</feature>
<evidence type="ECO:0000256" key="2">
    <source>
        <dbReference type="SAM" id="MobiDB-lite"/>
    </source>
</evidence>
<dbReference type="SUPFAM" id="SSF50978">
    <property type="entry name" value="WD40 repeat-like"/>
    <property type="match status" value="1"/>
</dbReference>
<reference evidence="4 5" key="1">
    <citation type="submission" date="2015-07" db="EMBL/GenBank/DDBJ databases">
        <title>Draft genome of Bellilinea caldifistulae DSM 17877.</title>
        <authorList>
            <person name="Hemp J."/>
            <person name="Ward L.M."/>
            <person name="Pace L.A."/>
            <person name="Fischer W.W."/>
        </authorList>
    </citation>
    <scope>NUCLEOTIDE SEQUENCE [LARGE SCALE GENOMIC DNA]</scope>
    <source>
        <strain evidence="4 5">GOMI-1</strain>
    </source>
</reference>
<dbReference type="PROSITE" id="PS50082">
    <property type="entry name" value="WD_REPEATS_2"/>
    <property type="match status" value="1"/>
</dbReference>
<dbReference type="InterPro" id="IPR001680">
    <property type="entry name" value="WD40_rpt"/>
</dbReference>
<name>A0A0P6WZN9_9CHLR</name>
<dbReference type="PANTHER" id="PTHR19879:SF9">
    <property type="entry name" value="TRANSCRIPTION INITIATION FACTOR TFIID SUBUNIT 5"/>
    <property type="match status" value="1"/>
</dbReference>
<evidence type="ECO:0000256" key="3">
    <source>
        <dbReference type="SAM" id="SignalP"/>
    </source>
</evidence>
<feature type="region of interest" description="Disordered" evidence="2">
    <location>
        <begin position="22"/>
        <end position="59"/>
    </location>
</feature>
<accession>A0A0P6WZN9</accession>
<dbReference type="InterPro" id="IPR036322">
    <property type="entry name" value="WD40_repeat_dom_sf"/>
</dbReference>
<dbReference type="InterPro" id="IPR015943">
    <property type="entry name" value="WD40/YVTN_repeat-like_dom_sf"/>
</dbReference>
<dbReference type="Gene3D" id="2.130.10.10">
    <property type="entry name" value="YVTN repeat-like/Quinoprotein amine dehydrogenase"/>
    <property type="match status" value="2"/>
</dbReference>
<dbReference type="Pfam" id="PF00400">
    <property type="entry name" value="WD40"/>
    <property type="match status" value="1"/>
</dbReference>
<keyword evidence="3" id="KW-0732">Signal</keyword>
<gene>
    <name evidence="4" type="ORF">AC812_15850</name>
</gene>
<dbReference type="PANTHER" id="PTHR19879">
    <property type="entry name" value="TRANSCRIPTION INITIATION FACTOR TFIID"/>
    <property type="match status" value="1"/>
</dbReference>
<dbReference type="SMART" id="SM00320">
    <property type="entry name" value="WD40"/>
    <property type="match status" value="3"/>
</dbReference>
<dbReference type="PROSITE" id="PS50294">
    <property type="entry name" value="WD_REPEATS_REGION"/>
    <property type="match status" value="1"/>
</dbReference>
<dbReference type="Proteomes" id="UP000050514">
    <property type="component" value="Unassembled WGS sequence"/>
</dbReference>
<feature type="repeat" description="WD" evidence="1">
    <location>
        <begin position="313"/>
        <end position="350"/>
    </location>
</feature>
<dbReference type="PROSITE" id="PS51257">
    <property type="entry name" value="PROKAR_LIPOPROTEIN"/>
    <property type="match status" value="1"/>
</dbReference>
<feature type="chain" id="PRO_5006132734" evidence="3">
    <location>
        <begin position="23"/>
        <end position="350"/>
    </location>
</feature>
<evidence type="ECO:0000256" key="1">
    <source>
        <dbReference type="PROSITE-ProRule" id="PRU00221"/>
    </source>
</evidence>
<organism evidence="4 5">
    <name type="scientific">Bellilinea caldifistulae</name>
    <dbReference type="NCBI Taxonomy" id="360411"/>
    <lineage>
        <taxon>Bacteria</taxon>
        <taxon>Bacillati</taxon>
        <taxon>Chloroflexota</taxon>
        <taxon>Anaerolineae</taxon>
        <taxon>Anaerolineales</taxon>
        <taxon>Anaerolineaceae</taxon>
        <taxon>Bellilinea</taxon>
    </lineage>
</organism>
<sequence>MPRLSLPLLFLLLLTACIPAPKQPPTLTPTPTATLTPAPPPTETPAPSPTPASPFQPVGEASLPNAQRLIWSTDSQTLGVLGNQTAVLLAVSALQPLFTFNDPAAPSLLDFSADGRTIVSILDQQTLRFTDITNGEQRTLATDFLIGPVHFSPDGLLLVIGSNEEWAAHLYNPQNLTPLKTVRGFQTAAPVYDVRIAENILDLAWSARARIQLQNIPSETLYPSLDHEDFVTAFARSRGDTLLVSAAGGTIDNEYAPILFVWDAVLGQELLRLRQDAMPYALEFSWDDRLLAVGVADRVDIYTTSDMNVVETLTGHTESVISVRFSPDGRWLASLDSTGKLILWQINPPR</sequence>
<keyword evidence="1" id="KW-0853">WD repeat</keyword>
<dbReference type="STRING" id="360411.AC812_15850"/>
<dbReference type="EMBL" id="LGHJ01000024">
    <property type="protein sequence ID" value="KPL72309.1"/>
    <property type="molecule type" value="Genomic_DNA"/>
</dbReference>